<comment type="caution">
    <text evidence="1">The sequence shown here is derived from an EMBL/GenBank/DDBJ whole genome shotgun (WGS) entry which is preliminary data.</text>
</comment>
<accession>A0A2H0UBS2</accession>
<gene>
    <name evidence="1" type="ORF">COU18_02200</name>
</gene>
<protein>
    <submittedName>
        <fullName evidence="1">Uncharacterized protein</fullName>
    </submittedName>
</protein>
<dbReference type="AlphaFoldDB" id="A0A2H0UBS2"/>
<proteinExistence type="predicted"/>
<evidence type="ECO:0000313" key="1">
    <source>
        <dbReference type="EMBL" id="PIR83868.1"/>
    </source>
</evidence>
<evidence type="ECO:0000313" key="2">
    <source>
        <dbReference type="Proteomes" id="UP000231192"/>
    </source>
</evidence>
<reference evidence="2" key="1">
    <citation type="submission" date="2017-09" db="EMBL/GenBank/DDBJ databases">
        <title>Depth-based differentiation of microbial function through sediment-hosted aquifers and enrichment of novel symbionts in the deep terrestrial subsurface.</title>
        <authorList>
            <person name="Probst A.J."/>
            <person name="Ladd B."/>
            <person name="Jarett J.K."/>
            <person name="Geller-Mcgrath D.E."/>
            <person name="Sieber C.M.K."/>
            <person name="Emerson J.B."/>
            <person name="Anantharaman K."/>
            <person name="Thomas B.C."/>
            <person name="Malmstrom R."/>
            <person name="Stieglmeier M."/>
            <person name="Klingl A."/>
            <person name="Woyke T."/>
            <person name="Ryan C.M."/>
            <person name="Banfield J.F."/>
        </authorList>
    </citation>
    <scope>NUCLEOTIDE SEQUENCE [LARGE SCALE GENOMIC DNA]</scope>
</reference>
<organism evidence="1 2">
    <name type="scientific">Candidatus Kaiserbacteria bacterium CG10_big_fil_rev_8_21_14_0_10_51_14</name>
    <dbReference type="NCBI Taxonomy" id="1974610"/>
    <lineage>
        <taxon>Bacteria</taxon>
        <taxon>Candidatus Kaiseribacteriota</taxon>
    </lineage>
</organism>
<dbReference type="EMBL" id="PFBK01000006">
    <property type="protein sequence ID" value="PIR83868.1"/>
    <property type="molecule type" value="Genomic_DNA"/>
</dbReference>
<name>A0A2H0UBS2_9BACT</name>
<sequence>MDLFYLEVWDLPLHVLHGAVVEQRAELTVPEMGLSGGIVILDVTGDMEVEVEVEVGGGAEVVHQPVPIQPFAPPNTVTNRTTLLPESVCLSEALLRKVKHFLVYPEVFT</sequence>
<dbReference type="Proteomes" id="UP000231192">
    <property type="component" value="Unassembled WGS sequence"/>
</dbReference>